<evidence type="ECO:0000313" key="2">
    <source>
        <dbReference type="Proteomes" id="UP000800041"/>
    </source>
</evidence>
<gene>
    <name evidence="1" type="ORF">K402DRAFT_466428</name>
</gene>
<protein>
    <recommendedName>
        <fullName evidence="3">Concanavalin A-like lectin/glucanase</fullName>
    </recommendedName>
</protein>
<dbReference type="OrthoDB" id="5086500at2759"/>
<evidence type="ECO:0008006" key="3">
    <source>
        <dbReference type="Google" id="ProtNLM"/>
    </source>
</evidence>
<evidence type="ECO:0000313" key="1">
    <source>
        <dbReference type="EMBL" id="KAF1982797.1"/>
    </source>
</evidence>
<accession>A0A6G1GPV4</accession>
<dbReference type="Proteomes" id="UP000800041">
    <property type="component" value="Unassembled WGS sequence"/>
</dbReference>
<reference evidence="1" key="1">
    <citation type="journal article" date="2020" name="Stud. Mycol.">
        <title>101 Dothideomycetes genomes: a test case for predicting lifestyles and emergence of pathogens.</title>
        <authorList>
            <person name="Haridas S."/>
            <person name="Albert R."/>
            <person name="Binder M."/>
            <person name="Bloem J."/>
            <person name="Labutti K."/>
            <person name="Salamov A."/>
            <person name="Andreopoulos B."/>
            <person name="Baker S."/>
            <person name="Barry K."/>
            <person name="Bills G."/>
            <person name="Bluhm B."/>
            <person name="Cannon C."/>
            <person name="Castanera R."/>
            <person name="Culley D."/>
            <person name="Daum C."/>
            <person name="Ezra D."/>
            <person name="Gonzalez J."/>
            <person name="Henrissat B."/>
            <person name="Kuo A."/>
            <person name="Liang C."/>
            <person name="Lipzen A."/>
            <person name="Lutzoni F."/>
            <person name="Magnuson J."/>
            <person name="Mondo S."/>
            <person name="Nolan M."/>
            <person name="Ohm R."/>
            <person name="Pangilinan J."/>
            <person name="Park H.-J."/>
            <person name="Ramirez L."/>
            <person name="Alfaro M."/>
            <person name="Sun H."/>
            <person name="Tritt A."/>
            <person name="Yoshinaga Y."/>
            <person name="Zwiers L.-H."/>
            <person name="Turgeon B."/>
            <person name="Goodwin S."/>
            <person name="Spatafora J."/>
            <person name="Crous P."/>
            <person name="Grigoriev I."/>
        </authorList>
    </citation>
    <scope>NUCLEOTIDE SEQUENCE</scope>
    <source>
        <strain evidence="1">CBS 113979</strain>
    </source>
</reference>
<name>A0A6G1GPV4_9PEZI</name>
<sequence>MSNYISTFCHSSSRSPVRFCSVSLVLLLPLPSGPGTNMHLLLSLLAVIPLAAAQAGYYRYGPTYGIRRQTPSPVFIESLSTTLFPGAPPAPATPRLALWPGMDTDGGDLIQPIFVGTRAEYYAQGCTDSAKWCVFSSVYHKTSVLGATQISGDAFMVAGAPNDAVYWEAKYNPQSGEYDQQLEVNGRVVSKISLDSGKAKTFYTGVECQDDHRGVVSSHRYVNTTIILSEANLRWGIPNDVYMTSTPNGAPSSPDGGKTWVIPEILVAESVSPKDFR</sequence>
<organism evidence="1 2">
    <name type="scientific">Aulographum hederae CBS 113979</name>
    <dbReference type="NCBI Taxonomy" id="1176131"/>
    <lineage>
        <taxon>Eukaryota</taxon>
        <taxon>Fungi</taxon>
        <taxon>Dikarya</taxon>
        <taxon>Ascomycota</taxon>
        <taxon>Pezizomycotina</taxon>
        <taxon>Dothideomycetes</taxon>
        <taxon>Pleosporomycetidae</taxon>
        <taxon>Aulographales</taxon>
        <taxon>Aulographaceae</taxon>
    </lineage>
</organism>
<keyword evidence="2" id="KW-1185">Reference proteome</keyword>
<dbReference type="EMBL" id="ML977180">
    <property type="protein sequence ID" value="KAF1982797.1"/>
    <property type="molecule type" value="Genomic_DNA"/>
</dbReference>
<dbReference type="AlphaFoldDB" id="A0A6G1GPV4"/>
<proteinExistence type="predicted"/>